<evidence type="ECO:0000313" key="1">
    <source>
        <dbReference type="EMBL" id="BAY86710.1"/>
    </source>
</evidence>
<dbReference type="Proteomes" id="UP000218418">
    <property type="component" value="Chromosome"/>
</dbReference>
<gene>
    <name evidence="1" type="ORF">NIES267_62210</name>
</gene>
<dbReference type="Gene3D" id="3.40.1460.10">
    <property type="entry name" value="Nuclease A inhibitor-like"/>
    <property type="match status" value="1"/>
</dbReference>
<dbReference type="AlphaFoldDB" id="A0A1Z4LZS8"/>
<proteinExistence type="predicted"/>
<organism evidence="1 2">
    <name type="scientific">Calothrix parasitica NIES-267</name>
    <dbReference type="NCBI Taxonomy" id="1973488"/>
    <lineage>
        <taxon>Bacteria</taxon>
        <taxon>Bacillati</taxon>
        <taxon>Cyanobacteriota</taxon>
        <taxon>Cyanophyceae</taxon>
        <taxon>Nostocales</taxon>
        <taxon>Calotrichaceae</taxon>
        <taxon>Calothrix</taxon>
    </lineage>
</organism>
<name>A0A1Z4LZS8_9CYAN</name>
<keyword evidence="2" id="KW-1185">Reference proteome</keyword>
<evidence type="ECO:0000313" key="2">
    <source>
        <dbReference type="Proteomes" id="UP000218418"/>
    </source>
</evidence>
<dbReference type="EMBL" id="AP018227">
    <property type="protein sequence ID" value="BAY86710.1"/>
    <property type="molecule type" value="Genomic_DNA"/>
</dbReference>
<sequence>MTKPENTELIAQLETAITGLNKYGWDFPFGTLIWEINKQGEFSIEKLFNFEVIPENKIGFGHQQYLETLFNLLHTNLLDFTIYNFSFSAPDASKVGFQEPLITETNYPTFFTIDFDDLIISQIPENYWIGIIKLPNIPTIDFRQKESLHYFNNSSLTESTKAFLNELENLLSKRYNDYIFEIYSSREGVLARLFNQTQIICVKEFDGFEQRLVDGIENYYQPTKNLSEVLQNNLIQVKEYNIFNYYVYFIGQTHWGDWAGVWTQEYS</sequence>
<accession>A0A1Z4LZS8</accession>
<reference evidence="1 2" key="1">
    <citation type="submission" date="2017-06" db="EMBL/GenBank/DDBJ databases">
        <title>Genome sequencing of cyanobaciteial culture collection at National Institute for Environmental Studies (NIES).</title>
        <authorList>
            <person name="Hirose Y."/>
            <person name="Shimura Y."/>
            <person name="Fujisawa T."/>
            <person name="Nakamura Y."/>
            <person name="Kawachi M."/>
        </authorList>
    </citation>
    <scope>NUCLEOTIDE SEQUENCE [LARGE SCALE GENOMIC DNA]</scope>
    <source>
        <strain evidence="1 2">NIES-267</strain>
    </source>
</reference>
<dbReference type="OrthoDB" id="574253at2"/>
<protein>
    <submittedName>
        <fullName evidence="1">Uncharacterized protein</fullName>
    </submittedName>
</protein>